<name>A0ABT7SWK6_9ALTE</name>
<proteinExistence type="inferred from homology"/>
<dbReference type="PANTHER" id="PTHR43133:SF46">
    <property type="entry name" value="RNA POLYMERASE SIGMA-70 FACTOR ECF SUBFAMILY"/>
    <property type="match status" value="1"/>
</dbReference>
<reference evidence="7 8" key="1">
    <citation type="submission" date="2023-06" db="EMBL/GenBank/DDBJ databases">
        <title>Alteromonas sp. ASW11-36 isolated from intertidal sand.</title>
        <authorList>
            <person name="Li Y."/>
        </authorList>
    </citation>
    <scope>NUCLEOTIDE SEQUENCE [LARGE SCALE GENOMIC DNA]</scope>
    <source>
        <strain evidence="7 8">ASW11-36</strain>
    </source>
</reference>
<comment type="caution">
    <text evidence="7">The sequence shown here is derived from an EMBL/GenBank/DDBJ whole genome shotgun (WGS) entry which is preliminary data.</text>
</comment>
<organism evidence="7 8">
    <name type="scientific">Alteromonas arenosi</name>
    <dbReference type="NCBI Taxonomy" id="3055817"/>
    <lineage>
        <taxon>Bacteria</taxon>
        <taxon>Pseudomonadati</taxon>
        <taxon>Pseudomonadota</taxon>
        <taxon>Gammaproteobacteria</taxon>
        <taxon>Alteromonadales</taxon>
        <taxon>Alteromonadaceae</taxon>
        <taxon>Alteromonas/Salinimonas group</taxon>
        <taxon>Alteromonas</taxon>
    </lineage>
</organism>
<evidence type="ECO:0000256" key="3">
    <source>
        <dbReference type="ARBA" id="ARBA00023082"/>
    </source>
</evidence>
<evidence type="ECO:0000259" key="6">
    <source>
        <dbReference type="Pfam" id="PF08281"/>
    </source>
</evidence>
<evidence type="ECO:0000256" key="2">
    <source>
        <dbReference type="ARBA" id="ARBA00023015"/>
    </source>
</evidence>
<evidence type="ECO:0000313" key="8">
    <source>
        <dbReference type="Proteomes" id="UP001234343"/>
    </source>
</evidence>
<dbReference type="InterPro" id="IPR007627">
    <property type="entry name" value="RNA_pol_sigma70_r2"/>
</dbReference>
<keyword evidence="4" id="KW-0804">Transcription</keyword>
<dbReference type="InterPro" id="IPR014284">
    <property type="entry name" value="RNA_pol_sigma-70_dom"/>
</dbReference>
<sequence>MNQVLDMAQGNHQAMSDFYQTYGQSVFRIAWRMSGDSSMAEDITQEVFVKIWQKAHSYNAEKGTVASWVKSITANACIDKLRKKSELSNQHQTVDALLSESLSPEATAINENYSHYVQTALMSLPERQRLAITLNIYCDASNAEAGAIMSVSEQAVESLLARARRSLSDLFERKQLTGLR</sequence>
<keyword evidence="3" id="KW-0731">Sigma factor</keyword>
<dbReference type="InterPro" id="IPR013325">
    <property type="entry name" value="RNA_pol_sigma_r2"/>
</dbReference>
<evidence type="ECO:0000256" key="4">
    <source>
        <dbReference type="ARBA" id="ARBA00023163"/>
    </source>
</evidence>
<dbReference type="RefSeq" id="WP_289364848.1">
    <property type="nucleotide sequence ID" value="NZ_JAUCBP010000007.1"/>
</dbReference>
<dbReference type="NCBIfam" id="TIGR02937">
    <property type="entry name" value="sigma70-ECF"/>
    <property type="match status" value="1"/>
</dbReference>
<dbReference type="InterPro" id="IPR013249">
    <property type="entry name" value="RNA_pol_sigma70_r4_t2"/>
</dbReference>
<dbReference type="CDD" id="cd06171">
    <property type="entry name" value="Sigma70_r4"/>
    <property type="match status" value="1"/>
</dbReference>
<gene>
    <name evidence="7" type="ORF">QTP81_08090</name>
</gene>
<dbReference type="PANTHER" id="PTHR43133">
    <property type="entry name" value="RNA POLYMERASE ECF-TYPE SIGMA FACTO"/>
    <property type="match status" value="1"/>
</dbReference>
<evidence type="ECO:0000313" key="7">
    <source>
        <dbReference type="EMBL" id="MDM7860553.1"/>
    </source>
</evidence>
<dbReference type="EMBL" id="JAUCBP010000007">
    <property type="protein sequence ID" value="MDM7860553.1"/>
    <property type="molecule type" value="Genomic_DNA"/>
</dbReference>
<dbReference type="InterPro" id="IPR039425">
    <property type="entry name" value="RNA_pol_sigma-70-like"/>
</dbReference>
<dbReference type="Gene3D" id="1.10.10.10">
    <property type="entry name" value="Winged helix-like DNA-binding domain superfamily/Winged helix DNA-binding domain"/>
    <property type="match status" value="1"/>
</dbReference>
<evidence type="ECO:0000259" key="5">
    <source>
        <dbReference type="Pfam" id="PF04542"/>
    </source>
</evidence>
<dbReference type="Proteomes" id="UP001234343">
    <property type="component" value="Unassembled WGS sequence"/>
</dbReference>
<feature type="domain" description="RNA polymerase sigma factor 70 region 4 type 2" evidence="6">
    <location>
        <begin position="116"/>
        <end position="167"/>
    </location>
</feature>
<protein>
    <submittedName>
        <fullName evidence="7">Sigma-70 family RNA polymerase sigma factor</fullName>
    </submittedName>
</protein>
<dbReference type="SUPFAM" id="SSF88946">
    <property type="entry name" value="Sigma2 domain of RNA polymerase sigma factors"/>
    <property type="match status" value="1"/>
</dbReference>
<dbReference type="InterPro" id="IPR036388">
    <property type="entry name" value="WH-like_DNA-bd_sf"/>
</dbReference>
<comment type="similarity">
    <text evidence="1">Belongs to the sigma-70 factor family. ECF subfamily.</text>
</comment>
<feature type="domain" description="RNA polymerase sigma-70 region 2" evidence="5">
    <location>
        <begin position="18"/>
        <end position="85"/>
    </location>
</feature>
<dbReference type="Gene3D" id="1.10.1740.10">
    <property type="match status" value="1"/>
</dbReference>
<keyword evidence="2" id="KW-0805">Transcription regulation</keyword>
<keyword evidence="8" id="KW-1185">Reference proteome</keyword>
<dbReference type="Pfam" id="PF04542">
    <property type="entry name" value="Sigma70_r2"/>
    <property type="match status" value="1"/>
</dbReference>
<dbReference type="InterPro" id="IPR013324">
    <property type="entry name" value="RNA_pol_sigma_r3/r4-like"/>
</dbReference>
<dbReference type="Pfam" id="PF08281">
    <property type="entry name" value="Sigma70_r4_2"/>
    <property type="match status" value="1"/>
</dbReference>
<evidence type="ECO:0000256" key="1">
    <source>
        <dbReference type="ARBA" id="ARBA00010641"/>
    </source>
</evidence>
<dbReference type="SUPFAM" id="SSF88659">
    <property type="entry name" value="Sigma3 and sigma4 domains of RNA polymerase sigma factors"/>
    <property type="match status" value="1"/>
</dbReference>
<accession>A0ABT7SWK6</accession>